<keyword evidence="6" id="KW-0472">Membrane</keyword>
<comment type="function">
    <text evidence="1">May be involved in vacuolar sorting and osmoregulation.</text>
</comment>
<keyword evidence="5" id="KW-0926">Vacuole</keyword>
<evidence type="ECO:0000256" key="7">
    <source>
        <dbReference type="ARBA" id="ARBA00023180"/>
    </source>
</evidence>
<evidence type="ECO:0000256" key="6">
    <source>
        <dbReference type="ARBA" id="ARBA00022989"/>
    </source>
</evidence>
<gene>
    <name evidence="10" type="ORF">D7Y13_30955</name>
</gene>
<name>A0ABX9Q9A0_9BACT</name>
<evidence type="ECO:0000256" key="1">
    <source>
        <dbReference type="ARBA" id="ARBA00003273"/>
    </source>
</evidence>
<feature type="non-terminal residue" evidence="10">
    <location>
        <position position="337"/>
    </location>
</feature>
<evidence type="ECO:0000313" key="10">
    <source>
        <dbReference type="EMBL" id="RKH96399.1"/>
    </source>
</evidence>
<protein>
    <recommendedName>
        <fullName evidence="4">Vacuolar membrane protease</fullName>
    </recommendedName>
    <alternativeName>
        <fullName evidence="8">FXNA-related family protease 1</fullName>
    </alternativeName>
</protein>
<comment type="similarity">
    <text evidence="3">Belongs to the peptidase M28 family.</text>
</comment>
<dbReference type="InterPro" id="IPR045175">
    <property type="entry name" value="M28_fam"/>
</dbReference>
<evidence type="ECO:0000259" key="9">
    <source>
        <dbReference type="Pfam" id="PF04389"/>
    </source>
</evidence>
<sequence>MSTRRQAGVHMEYARRWAGVLAVLVTVLGAAWVARRPVEPRPEDAAPEAFSEARALPLLHALAQAPRPLGSPAAQRAVTLLVERLRALPGVEVQVQDAEATVVDEGTLVLFRAVNVLARLPGTEPDAVLLSAHYDSPEESPGAGDNALAVSAGVEVLRALSAGPRPRHTVLLNLNGGEEDGRLGAAGFLRHPWARGVKAFINLEGVGVGGRLVLFRASPGARGLLDAYADAVPDPSASVLGQDVMASGAAPFYTDFERYVEGGLPGLDLALVEGGYAYHTALDGPQAVPPGTLQHVGDTVLALVRRLASRPLPAPEPGPATATFFDVLGVATVVYPP</sequence>
<dbReference type="InterPro" id="IPR007484">
    <property type="entry name" value="Peptidase_M28"/>
</dbReference>
<feature type="domain" description="Peptidase M28" evidence="9">
    <location>
        <begin position="115"/>
        <end position="304"/>
    </location>
</feature>
<reference evidence="10 11" key="1">
    <citation type="submission" date="2018-09" db="EMBL/GenBank/DDBJ databases">
        <authorList>
            <person name="Livingstone P.G."/>
            <person name="Whitworth D.E."/>
        </authorList>
    </citation>
    <scope>NUCLEOTIDE SEQUENCE [LARGE SCALE GENOMIC DNA]</scope>
    <source>
        <strain evidence="10 11">CA031B</strain>
    </source>
</reference>
<proteinExistence type="inferred from homology"/>
<comment type="subcellular location">
    <subcellularLocation>
        <location evidence="2">Vacuole membrane</location>
        <topology evidence="2">Multi-pass membrane protein</topology>
    </subcellularLocation>
</comment>
<comment type="caution">
    <text evidence="10">The sequence shown here is derived from an EMBL/GenBank/DDBJ whole genome shotgun (WGS) entry which is preliminary data.</text>
</comment>
<keyword evidence="6" id="KW-0812">Transmembrane</keyword>
<evidence type="ECO:0000256" key="2">
    <source>
        <dbReference type="ARBA" id="ARBA00004128"/>
    </source>
</evidence>
<keyword evidence="7" id="KW-0325">Glycoprotein</keyword>
<dbReference type="PANTHER" id="PTHR12147">
    <property type="entry name" value="METALLOPEPTIDASE M28 FAMILY MEMBER"/>
    <property type="match status" value="1"/>
</dbReference>
<accession>A0ABX9Q9A0</accession>
<dbReference type="PANTHER" id="PTHR12147:SF58">
    <property type="entry name" value="VACUOLAR MEMBRANE PROTEASE"/>
    <property type="match status" value="1"/>
</dbReference>
<keyword evidence="11" id="KW-1185">Reference proteome</keyword>
<dbReference type="Pfam" id="PF04389">
    <property type="entry name" value="Peptidase_M28"/>
    <property type="match status" value="1"/>
</dbReference>
<evidence type="ECO:0000313" key="11">
    <source>
        <dbReference type="Proteomes" id="UP000278907"/>
    </source>
</evidence>
<dbReference type="Gene3D" id="3.40.630.10">
    <property type="entry name" value="Zn peptidases"/>
    <property type="match status" value="1"/>
</dbReference>
<evidence type="ECO:0000256" key="3">
    <source>
        <dbReference type="ARBA" id="ARBA00010918"/>
    </source>
</evidence>
<evidence type="ECO:0000256" key="8">
    <source>
        <dbReference type="ARBA" id="ARBA00031512"/>
    </source>
</evidence>
<dbReference type="SUPFAM" id="SSF53187">
    <property type="entry name" value="Zn-dependent exopeptidases"/>
    <property type="match status" value="1"/>
</dbReference>
<keyword evidence="6" id="KW-1133">Transmembrane helix</keyword>
<dbReference type="RefSeq" id="WP_120630860.1">
    <property type="nucleotide sequence ID" value="NZ_RAWI01000325.1"/>
</dbReference>
<dbReference type="Proteomes" id="UP000278907">
    <property type="component" value="Unassembled WGS sequence"/>
</dbReference>
<dbReference type="EMBL" id="RAWI01000325">
    <property type="protein sequence ID" value="RKH96399.1"/>
    <property type="molecule type" value="Genomic_DNA"/>
</dbReference>
<evidence type="ECO:0000256" key="4">
    <source>
        <dbReference type="ARBA" id="ARBA00017435"/>
    </source>
</evidence>
<organism evidence="10 11">
    <name type="scientific">Corallococcus praedator</name>
    <dbReference type="NCBI Taxonomy" id="2316724"/>
    <lineage>
        <taxon>Bacteria</taxon>
        <taxon>Pseudomonadati</taxon>
        <taxon>Myxococcota</taxon>
        <taxon>Myxococcia</taxon>
        <taxon>Myxococcales</taxon>
        <taxon>Cystobacterineae</taxon>
        <taxon>Myxococcaceae</taxon>
        <taxon>Corallococcus</taxon>
    </lineage>
</organism>
<evidence type="ECO:0000256" key="5">
    <source>
        <dbReference type="ARBA" id="ARBA00022554"/>
    </source>
</evidence>